<dbReference type="GO" id="GO:0007005">
    <property type="term" value="P:mitochondrion organization"/>
    <property type="evidence" value="ECO:0007669"/>
    <property type="project" value="TreeGrafter"/>
</dbReference>
<dbReference type="InterPro" id="IPR001107">
    <property type="entry name" value="Band_7"/>
</dbReference>
<gene>
    <name evidence="8" type="ORF">U0070_007814</name>
</gene>
<accession>A0AAW0JI89</accession>
<comment type="similarity">
    <text evidence="1 6">Belongs to the prohibitin family.</text>
</comment>
<evidence type="ECO:0000256" key="4">
    <source>
        <dbReference type="ARBA" id="ARBA00046022"/>
    </source>
</evidence>
<keyword evidence="2" id="KW-0237">DNA synthesis</keyword>
<evidence type="ECO:0000313" key="8">
    <source>
        <dbReference type="EMBL" id="KAK7826652.1"/>
    </source>
</evidence>
<proteinExistence type="inferred from homology"/>
<evidence type="ECO:0000256" key="2">
    <source>
        <dbReference type="ARBA" id="ARBA00022634"/>
    </source>
</evidence>
<comment type="caution">
    <text evidence="8">The sequence shown here is derived from an EMBL/GenBank/DDBJ whole genome shotgun (WGS) entry which is preliminary data.</text>
</comment>
<comment type="function">
    <text evidence="3">In the nucleus, acts as a transcription coregulator, enhances promoter binding by TP53, a transcription factor it activates, but reduces the promoter binding by E2F1, a transcription factor it represses. Interacts with STAT3 to affect IL17 secretion in T-helper Th17 cells.</text>
</comment>
<dbReference type="PANTHER" id="PTHR23222">
    <property type="entry name" value="PROHIBITIN"/>
    <property type="match status" value="1"/>
</dbReference>
<protein>
    <recommendedName>
        <fullName evidence="6">Prohibitin</fullName>
    </recommendedName>
</protein>
<comment type="function">
    <text evidence="4">Protein with pleiotropic attributes mediated in a cell-compartment- and tissue-specific manner, which include the plasma membrane-associated cell signaling functions, mitochondrial chaperone, and transcriptional co-regulator of transcription factors in the nucleus. Plays a role in adipose tissue and glucose homeostasis in a sex-specific manner. Contributes to pulmonary vascular remodeling by accelerating proliferation of pulmonary arterial smooth muscle cells.</text>
</comment>
<organism evidence="8 9">
    <name type="scientific">Myodes glareolus</name>
    <name type="common">Bank vole</name>
    <name type="synonym">Clethrionomys glareolus</name>
    <dbReference type="NCBI Taxonomy" id="447135"/>
    <lineage>
        <taxon>Eukaryota</taxon>
        <taxon>Metazoa</taxon>
        <taxon>Chordata</taxon>
        <taxon>Craniata</taxon>
        <taxon>Vertebrata</taxon>
        <taxon>Euteleostomi</taxon>
        <taxon>Mammalia</taxon>
        <taxon>Eutheria</taxon>
        <taxon>Euarchontoglires</taxon>
        <taxon>Glires</taxon>
        <taxon>Rodentia</taxon>
        <taxon>Myomorpha</taxon>
        <taxon>Muroidea</taxon>
        <taxon>Cricetidae</taxon>
        <taxon>Arvicolinae</taxon>
        <taxon>Myodes</taxon>
    </lineage>
</organism>
<evidence type="ECO:0000256" key="5">
    <source>
        <dbReference type="ARBA" id="ARBA00046138"/>
    </source>
</evidence>
<evidence type="ECO:0000259" key="7">
    <source>
        <dbReference type="Pfam" id="PF01145"/>
    </source>
</evidence>
<dbReference type="GO" id="GO:0005743">
    <property type="term" value="C:mitochondrial inner membrane"/>
    <property type="evidence" value="ECO:0007669"/>
    <property type="project" value="UniProtKB-SubCell"/>
</dbReference>
<keyword evidence="9" id="KW-1185">Reference proteome</keyword>
<keyword evidence="6" id="KW-0999">Mitochondrion inner membrane</keyword>
<sequence>MEDSALYSMDAGHRAVIFDQFCGIQGIVVGEGTHLLIPWVQKPVIFDCRFQPRNALVITGSKDLQNINMTIHISFQPEAN</sequence>
<evidence type="ECO:0000256" key="3">
    <source>
        <dbReference type="ARBA" id="ARBA00045600"/>
    </source>
</evidence>
<evidence type="ECO:0000313" key="9">
    <source>
        <dbReference type="Proteomes" id="UP001488838"/>
    </source>
</evidence>
<feature type="domain" description="Band 7" evidence="7">
    <location>
        <begin position="10"/>
        <end position="77"/>
    </location>
</feature>
<name>A0AAW0JI89_MYOGA</name>
<keyword evidence="6" id="KW-0496">Mitochondrion</keyword>
<dbReference type="Pfam" id="PF01145">
    <property type="entry name" value="Band_7"/>
    <property type="match status" value="1"/>
</dbReference>
<dbReference type="EMBL" id="JBBHLL010000033">
    <property type="protein sequence ID" value="KAK7826652.1"/>
    <property type="molecule type" value="Genomic_DNA"/>
</dbReference>
<evidence type="ECO:0000256" key="6">
    <source>
        <dbReference type="RuleBase" id="RU366048"/>
    </source>
</evidence>
<reference evidence="8 9" key="1">
    <citation type="journal article" date="2023" name="bioRxiv">
        <title>Conserved and derived expression patterns and positive selection on dental genes reveal complex evolutionary context of ever-growing rodent molars.</title>
        <authorList>
            <person name="Calamari Z.T."/>
            <person name="Song A."/>
            <person name="Cohen E."/>
            <person name="Akter M."/>
            <person name="Roy R.D."/>
            <person name="Hallikas O."/>
            <person name="Christensen M.M."/>
            <person name="Li P."/>
            <person name="Marangoni P."/>
            <person name="Jernvall J."/>
            <person name="Klein O.D."/>
        </authorList>
    </citation>
    <scope>NUCLEOTIDE SEQUENCE [LARGE SCALE GENOMIC DNA]</scope>
    <source>
        <strain evidence="8">V071</strain>
    </source>
</reference>
<evidence type="ECO:0000256" key="1">
    <source>
        <dbReference type="ARBA" id="ARBA00009658"/>
    </source>
</evidence>
<comment type="subcellular location">
    <subcellularLocation>
        <location evidence="6">Mitochondrion inner membrane</location>
    </subcellularLocation>
</comment>
<dbReference type="AlphaFoldDB" id="A0AAW0JI89"/>
<dbReference type="PRINTS" id="PR00679">
    <property type="entry name" value="PROHIBITIN"/>
</dbReference>
<dbReference type="GO" id="GO:0071897">
    <property type="term" value="P:DNA biosynthetic process"/>
    <property type="evidence" value="ECO:0007669"/>
    <property type="project" value="UniProtKB-KW"/>
</dbReference>
<dbReference type="PANTHER" id="PTHR23222:SF0">
    <property type="entry name" value="PROHIBITIN 1"/>
    <property type="match status" value="1"/>
</dbReference>
<comment type="function">
    <text evidence="5">In the plasma membrane, cooperates with CD86 to mediate CD86-signaling in B lymphocytes that regulates the level of IgG1 produced through the activation of distal signaling intermediates. Upon CD40 engagement, required to activate NF-kappa-B signaling pathway via phospholipase C and protein kinase C activation.</text>
</comment>
<dbReference type="Proteomes" id="UP001488838">
    <property type="component" value="Unassembled WGS sequence"/>
</dbReference>
<dbReference type="InterPro" id="IPR000163">
    <property type="entry name" value="Prohibitin"/>
</dbReference>
<keyword evidence="6" id="KW-0472">Membrane</keyword>